<dbReference type="SUPFAM" id="SSF53822">
    <property type="entry name" value="Periplasmic binding protein-like I"/>
    <property type="match status" value="1"/>
</dbReference>
<accession>A0A1F5ADK9</accession>
<protein>
    <recommendedName>
        <fullName evidence="7">ABC transporter substrate-binding protein PnrA-like domain-containing protein</fullName>
    </recommendedName>
</protein>
<dbReference type="Proteomes" id="UP000177701">
    <property type="component" value="Unassembled WGS sequence"/>
</dbReference>
<keyword evidence="4" id="KW-0732">Signal</keyword>
<evidence type="ECO:0000313" key="8">
    <source>
        <dbReference type="EMBL" id="OGD16436.1"/>
    </source>
</evidence>
<dbReference type="PANTHER" id="PTHR34296:SF2">
    <property type="entry name" value="ABC TRANSPORTER GUANOSINE-BINDING PROTEIN NUPN"/>
    <property type="match status" value="1"/>
</dbReference>
<keyword evidence="3" id="KW-1003">Cell membrane</keyword>
<dbReference type="InterPro" id="IPR050957">
    <property type="entry name" value="BMP_lipoprotein"/>
</dbReference>
<organism evidence="8 9">
    <name type="scientific">Candidatus Sediminicultor quintus</name>
    <dbReference type="NCBI Taxonomy" id="1797291"/>
    <lineage>
        <taxon>Bacteria</taxon>
        <taxon>Pseudomonadati</taxon>
        <taxon>Atribacterota</taxon>
        <taxon>Candidatus Phoenicimicrobiia</taxon>
        <taxon>Candidatus Pheonicimicrobiales</taxon>
        <taxon>Candidatus Phoenicimicrobiaceae</taxon>
        <taxon>Candidatus Sediminicultor</taxon>
    </lineage>
</organism>
<comment type="similarity">
    <text evidence="2">Belongs to the BMP lipoprotein family.</text>
</comment>
<dbReference type="InterPro" id="IPR003760">
    <property type="entry name" value="PnrA-like"/>
</dbReference>
<evidence type="ECO:0000256" key="5">
    <source>
        <dbReference type="ARBA" id="ARBA00023136"/>
    </source>
</evidence>
<evidence type="ECO:0000256" key="6">
    <source>
        <dbReference type="ARBA" id="ARBA00023288"/>
    </source>
</evidence>
<feature type="domain" description="ABC transporter substrate-binding protein PnrA-like" evidence="7">
    <location>
        <begin position="33"/>
        <end position="346"/>
    </location>
</feature>
<evidence type="ECO:0000313" key="9">
    <source>
        <dbReference type="Proteomes" id="UP000177701"/>
    </source>
</evidence>
<dbReference type="CDD" id="cd06354">
    <property type="entry name" value="PBP1_PrnA-like"/>
    <property type="match status" value="1"/>
</dbReference>
<evidence type="ECO:0000256" key="1">
    <source>
        <dbReference type="ARBA" id="ARBA00004193"/>
    </source>
</evidence>
<keyword evidence="6" id="KW-0449">Lipoprotein</keyword>
<comment type="subcellular location">
    <subcellularLocation>
        <location evidence="1">Cell membrane</location>
        <topology evidence="1">Lipid-anchor</topology>
    </subcellularLocation>
</comment>
<dbReference type="EMBL" id="MEYH01000033">
    <property type="protein sequence ID" value="OGD16436.1"/>
    <property type="molecule type" value="Genomic_DNA"/>
</dbReference>
<sequence>MKKYLLGVVILVIILGLCLSSTVFSAEPLKVGLVFDIGGKGDKSFNDSASRGLAWAAADFEIKRIELEPGVDADREVNLRNLAMIGYDLIIGVGFLFTDAINTVADEFPDTKFAIVDGFIPDKPNVMSLLFPEPHGSFLVGMIAGMKALEDGKDTVGFVGGMDISLINGFEAGYIAGVHYVYPECKILSAYAGDTPVAFADPVKGKELALSQYDNGAWVVYHASGLTGAGVFEAAKERKRFVIGVDSNQNYMGYVEETKESFGLTSMLKQVDVSVYLAIKAAVEGTFKGGIEVFGLDRTATIGDVTYSGVGYAVDKYNKDLITPEMITKVEEAKAKIISGEIVVPTEVTK</sequence>
<keyword evidence="5" id="KW-0472">Membrane</keyword>
<gene>
    <name evidence="8" type="ORF">A2V47_03525</name>
</gene>
<evidence type="ECO:0000256" key="2">
    <source>
        <dbReference type="ARBA" id="ARBA00008610"/>
    </source>
</evidence>
<dbReference type="PANTHER" id="PTHR34296">
    <property type="entry name" value="TRANSCRIPTIONAL ACTIVATOR PROTEIN MED"/>
    <property type="match status" value="1"/>
</dbReference>
<dbReference type="Pfam" id="PF02608">
    <property type="entry name" value="Bmp"/>
    <property type="match status" value="1"/>
</dbReference>
<reference evidence="8 9" key="1">
    <citation type="journal article" date="2016" name="Nat. Commun.">
        <title>Thousands of microbial genomes shed light on interconnected biogeochemical processes in an aquifer system.</title>
        <authorList>
            <person name="Anantharaman K."/>
            <person name="Brown C.T."/>
            <person name="Hug L.A."/>
            <person name="Sharon I."/>
            <person name="Castelle C.J."/>
            <person name="Probst A.J."/>
            <person name="Thomas B.C."/>
            <person name="Singh A."/>
            <person name="Wilkins M.J."/>
            <person name="Karaoz U."/>
            <person name="Brodie E.L."/>
            <person name="Williams K.H."/>
            <person name="Hubbard S.S."/>
            <person name="Banfield J.F."/>
        </authorList>
    </citation>
    <scope>NUCLEOTIDE SEQUENCE [LARGE SCALE GENOMIC DNA]</scope>
</reference>
<evidence type="ECO:0000256" key="3">
    <source>
        <dbReference type="ARBA" id="ARBA00022475"/>
    </source>
</evidence>
<dbReference type="STRING" id="1797291.A2V47_03525"/>
<dbReference type="GO" id="GO:0005886">
    <property type="term" value="C:plasma membrane"/>
    <property type="evidence" value="ECO:0007669"/>
    <property type="project" value="UniProtKB-SubCell"/>
</dbReference>
<evidence type="ECO:0000259" key="7">
    <source>
        <dbReference type="Pfam" id="PF02608"/>
    </source>
</evidence>
<dbReference type="InterPro" id="IPR028082">
    <property type="entry name" value="Peripla_BP_I"/>
</dbReference>
<evidence type="ECO:0000256" key="4">
    <source>
        <dbReference type="ARBA" id="ARBA00022729"/>
    </source>
</evidence>
<name>A0A1F5ADK9_9BACT</name>
<comment type="caution">
    <text evidence="8">The sequence shown here is derived from an EMBL/GenBank/DDBJ whole genome shotgun (WGS) entry which is preliminary data.</text>
</comment>
<proteinExistence type="inferred from homology"/>
<dbReference type="Gene3D" id="3.40.50.2300">
    <property type="match status" value="2"/>
</dbReference>
<dbReference type="AlphaFoldDB" id="A0A1F5ADK9"/>